<comment type="caution">
    <text evidence="18">The sequence shown here is derived from an EMBL/GenBank/DDBJ whole genome shotgun (WGS) entry which is preliminary data.</text>
</comment>
<dbReference type="InterPro" id="IPR029119">
    <property type="entry name" value="MutY_C"/>
</dbReference>
<comment type="catalytic activity">
    <reaction evidence="10">
        <text>8-oxo-dGTP + H2O = 8-oxo-dGMP + diphosphate + H(+)</text>
        <dbReference type="Rhea" id="RHEA:31575"/>
        <dbReference type="ChEBI" id="CHEBI:15377"/>
        <dbReference type="ChEBI" id="CHEBI:15378"/>
        <dbReference type="ChEBI" id="CHEBI:33019"/>
        <dbReference type="ChEBI" id="CHEBI:63224"/>
        <dbReference type="ChEBI" id="CHEBI:77896"/>
        <dbReference type="EC" id="3.6.1.55"/>
    </reaction>
</comment>
<comment type="cofactor">
    <cofactor evidence="1">
        <name>Mg(2+)</name>
        <dbReference type="ChEBI" id="CHEBI:18420"/>
    </cofactor>
</comment>
<evidence type="ECO:0000256" key="11">
    <source>
        <dbReference type="ARBA" id="ARBA00036904"/>
    </source>
</evidence>
<dbReference type="SUPFAM" id="SSF51391">
    <property type="entry name" value="Thiamin phosphate synthase"/>
    <property type="match status" value="1"/>
</dbReference>
<sequence>MHVMAGVMHDAEGRVLLAQRPAGKHLAGMWEFPGGKLERDEAPLAGLARELHEELGITLQRAEPLIRVPCHYVDRELLLDAWQTDQWEGVPQSLEGQALQWLTPAQIDPSILTPADRSILQAWRLPRRYPITPPGVKPDQRGVWFERIGRAIERGERLVQLRLPLWPRELVRELAAALLPLARRRGTQLLLNGDIEGALALGIGVQLKSTQLAALTARPLPLAQLVGASCHDAAHLTQASSIAADFATLSPVAATRNLPQRPPLGWPRFHRLAEAAALPVYALGGMAPSHIMQARQCSGQGVAGIREFWLI</sequence>
<evidence type="ECO:0000256" key="3">
    <source>
        <dbReference type="ARBA" id="ARBA00022457"/>
    </source>
</evidence>
<keyword evidence="8" id="KW-0460">Magnesium</keyword>
<evidence type="ECO:0000256" key="2">
    <source>
        <dbReference type="ARBA" id="ARBA00005582"/>
    </source>
</evidence>
<dbReference type="AlphaFoldDB" id="A0A502FF40"/>
<evidence type="ECO:0000256" key="7">
    <source>
        <dbReference type="ARBA" id="ARBA00022801"/>
    </source>
</evidence>
<accession>A0A502FF40</accession>
<dbReference type="GO" id="GO:0006260">
    <property type="term" value="P:DNA replication"/>
    <property type="evidence" value="ECO:0007669"/>
    <property type="project" value="UniProtKB-KW"/>
</dbReference>
<dbReference type="GO" id="GO:0044715">
    <property type="term" value="F:8-oxo-dGDP phosphatase activity"/>
    <property type="evidence" value="ECO:0007669"/>
    <property type="project" value="TreeGrafter"/>
</dbReference>
<name>A0A502FF40_9GAMM</name>
<dbReference type="CDD" id="cd03425">
    <property type="entry name" value="NUDIX_MutT_NudA_like"/>
    <property type="match status" value="1"/>
</dbReference>
<evidence type="ECO:0000256" key="12">
    <source>
        <dbReference type="ARBA" id="ARBA00038905"/>
    </source>
</evidence>
<dbReference type="Proteomes" id="UP000319486">
    <property type="component" value="Unassembled WGS sequence"/>
</dbReference>
<evidence type="ECO:0000256" key="8">
    <source>
        <dbReference type="ARBA" id="ARBA00022842"/>
    </source>
</evidence>
<dbReference type="EMBL" id="RCZO01000005">
    <property type="protein sequence ID" value="TPG08730.1"/>
    <property type="molecule type" value="Genomic_DNA"/>
</dbReference>
<dbReference type="PROSITE" id="PS00893">
    <property type="entry name" value="NUDIX_BOX"/>
    <property type="match status" value="1"/>
</dbReference>
<proteinExistence type="inferred from homology"/>
<protein>
    <recommendedName>
        <fullName evidence="13">8-oxo-dGTP diphosphatase</fullName>
        <ecNumber evidence="12">3.6.1.55</ecNumber>
    </recommendedName>
    <alternativeName>
        <fullName evidence="16">7,8-dihydro-8-oxoguanine-triphosphatase</fullName>
    </alternativeName>
    <alternativeName>
        <fullName evidence="15">Mutator protein MutT</fullName>
    </alternativeName>
    <alternativeName>
        <fullName evidence="14">dGTP pyrophosphohydrolase</fullName>
    </alternativeName>
</protein>
<keyword evidence="7 18" id="KW-0378">Hydrolase</keyword>
<dbReference type="GO" id="GO:0035539">
    <property type="term" value="F:8-oxo-7,8-dihydrodeoxyguanosine triphosphate pyrophosphatase activity"/>
    <property type="evidence" value="ECO:0007669"/>
    <property type="project" value="UniProtKB-EC"/>
</dbReference>
<organism evidence="18 19">
    <name type="scientific">Rhodanobacter glycinis</name>
    <dbReference type="NCBI Taxonomy" id="582702"/>
    <lineage>
        <taxon>Bacteria</taxon>
        <taxon>Pseudomonadati</taxon>
        <taxon>Pseudomonadota</taxon>
        <taxon>Gammaproteobacteria</taxon>
        <taxon>Lysobacterales</taxon>
        <taxon>Rhodanobacteraceae</taxon>
        <taxon>Rhodanobacter</taxon>
    </lineage>
</organism>
<evidence type="ECO:0000256" key="13">
    <source>
        <dbReference type="ARBA" id="ARBA00040794"/>
    </source>
</evidence>
<evidence type="ECO:0000256" key="16">
    <source>
        <dbReference type="ARBA" id="ARBA00042798"/>
    </source>
</evidence>
<keyword evidence="3" id="KW-0515">Mutator protein</keyword>
<dbReference type="PANTHER" id="PTHR47707">
    <property type="entry name" value="8-OXO-DGTP DIPHOSPHATASE"/>
    <property type="match status" value="1"/>
</dbReference>
<dbReference type="InterPro" id="IPR020084">
    <property type="entry name" value="NUDIX_hydrolase_CS"/>
</dbReference>
<dbReference type="Gene3D" id="3.20.20.70">
    <property type="entry name" value="Aldolase class I"/>
    <property type="match status" value="1"/>
</dbReference>
<dbReference type="SUPFAM" id="SSF55811">
    <property type="entry name" value="Nudix"/>
    <property type="match status" value="1"/>
</dbReference>
<dbReference type="Gene3D" id="3.90.79.10">
    <property type="entry name" value="Nucleoside Triphosphate Pyrophosphohydrolase"/>
    <property type="match status" value="1"/>
</dbReference>
<dbReference type="InterPro" id="IPR013785">
    <property type="entry name" value="Aldolase_TIM"/>
</dbReference>
<dbReference type="InterPro" id="IPR047127">
    <property type="entry name" value="MutT-like"/>
</dbReference>
<evidence type="ECO:0000256" key="6">
    <source>
        <dbReference type="ARBA" id="ARBA00022763"/>
    </source>
</evidence>
<reference evidence="18 19" key="1">
    <citation type="journal article" date="2019" name="Environ. Microbiol.">
        <title>Species interactions and distinct microbial communities in high Arctic permafrost affected cryosols are associated with the CH4 and CO2 gas fluxes.</title>
        <authorList>
            <person name="Altshuler I."/>
            <person name="Hamel J."/>
            <person name="Turney S."/>
            <person name="Magnuson E."/>
            <person name="Levesque R."/>
            <person name="Greer C."/>
            <person name="Whyte L.G."/>
        </authorList>
    </citation>
    <scope>NUCLEOTIDE SEQUENCE [LARGE SCALE GENOMIC DNA]</scope>
    <source>
        <strain evidence="18 19">S13Y</strain>
    </source>
</reference>
<dbReference type="GO" id="GO:0046872">
    <property type="term" value="F:metal ion binding"/>
    <property type="evidence" value="ECO:0007669"/>
    <property type="project" value="UniProtKB-KW"/>
</dbReference>
<feature type="domain" description="Nudix hydrolase" evidence="17">
    <location>
        <begin position="1"/>
        <end position="125"/>
    </location>
</feature>
<evidence type="ECO:0000313" key="18">
    <source>
        <dbReference type="EMBL" id="TPG08730.1"/>
    </source>
</evidence>
<dbReference type="InterPro" id="IPR015797">
    <property type="entry name" value="NUDIX_hydrolase-like_dom_sf"/>
</dbReference>
<gene>
    <name evidence="18" type="ORF">EAH88_10390</name>
</gene>
<dbReference type="GO" id="GO:0008413">
    <property type="term" value="F:8-oxo-7,8-dihydroguanosine triphosphate pyrophosphatase activity"/>
    <property type="evidence" value="ECO:0007669"/>
    <property type="project" value="TreeGrafter"/>
</dbReference>
<dbReference type="InterPro" id="IPR036206">
    <property type="entry name" value="ThiamineP_synth_sf"/>
</dbReference>
<dbReference type="GO" id="GO:0006281">
    <property type="term" value="P:DNA repair"/>
    <property type="evidence" value="ECO:0007669"/>
    <property type="project" value="UniProtKB-KW"/>
</dbReference>
<dbReference type="PROSITE" id="PS51462">
    <property type="entry name" value="NUDIX"/>
    <property type="match status" value="1"/>
</dbReference>
<evidence type="ECO:0000256" key="9">
    <source>
        <dbReference type="ARBA" id="ARBA00023204"/>
    </source>
</evidence>
<keyword evidence="6" id="KW-0227">DNA damage</keyword>
<dbReference type="NCBIfam" id="NF006530">
    <property type="entry name" value="PRK08999.1"/>
    <property type="match status" value="1"/>
</dbReference>
<dbReference type="Pfam" id="PF14815">
    <property type="entry name" value="NUDIX_4"/>
    <property type="match status" value="1"/>
</dbReference>
<evidence type="ECO:0000256" key="1">
    <source>
        <dbReference type="ARBA" id="ARBA00001946"/>
    </source>
</evidence>
<keyword evidence="4" id="KW-0235">DNA replication</keyword>
<evidence type="ECO:0000256" key="15">
    <source>
        <dbReference type="ARBA" id="ARBA00041979"/>
    </source>
</evidence>
<evidence type="ECO:0000256" key="4">
    <source>
        <dbReference type="ARBA" id="ARBA00022705"/>
    </source>
</evidence>
<dbReference type="InterPro" id="IPR000086">
    <property type="entry name" value="NUDIX_hydrolase_dom"/>
</dbReference>
<dbReference type="EC" id="3.6.1.55" evidence="12"/>
<dbReference type="Pfam" id="PF02581">
    <property type="entry name" value="TMP-TENI"/>
    <property type="match status" value="1"/>
</dbReference>
<evidence type="ECO:0000259" key="17">
    <source>
        <dbReference type="PROSITE" id="PS51462"/>
    </source>
</evidence>
<keyword evidence="9" id="KW-0234">DNA repair</keyword>
<keyword evidence="5" id="KW-0479">Metal-binding</keyword>
<dbReference type="InterPro" id="IPR022998">
    <property type="entry name" value="ThiamineP_synth_TenI"/>
</dbReference>
<evidence type="ECO:0000256" key="5">
    <source>
        <dbReference type="ARBA" id="ARBA00022723"/>
    </source>
</evidence>
<evidence type="ECO:0000313" key="19">
    <source>
        <dbReference type="Proteomes" id="UP000319486"/>
    </source>
</evidence>
<evidence type="ECO:0000256" key="14">
    <source>
        <dbReference type="ARBA" id="ARBA00041592"/>
    </source>
</evidence>
<dbReference type="GO" id="GO:0044716">
    <property type="term" value="F:8-oxo-GDP phosphatase activity"/>
    <property type="evidence" value="ECO:0007669"/>
    <property type="project" value="TreeGrafter"/>
</dbReference>
<keyword evidence="19" id="KW-1185">Reference proteome</keyword>
<comment type="similarity">
    <text evidence="2">Belongs to the Nudix hydrolase family.</text>
</comment>
<dbReference type="PANTHER" id="PTHR47707:SF1">
    <property type="entry name" value="NUDIX HYDROLASE FAMILY PROTEIN"/>
    <property type="match status" value="1"/>
</dbReference>
<dbReference type="CDD" id="cd00564">
    <property type="entry name" value="TMP_TenI"/>
    <property type="match status" value="1"/>
</dbReference>
<comment type="catalytic activity">
    <reaction evidence="11">
        <text>8-oxo-GTP + H2O = 8-oxo-GMP + diphosphate + H(+)</text>
        <dbReference type="Rhea" id="RHEA:67616"/>
        <dbReference type="ChEBI" id="CHEBI:15377"/>
        <dbReference type="ChEBI" id="CHEBI:15378"/>
        <dbReference type="ChEBI" id="CHEBI:33019"/>
        <dbReference type="ChEBI" id="CHEBI:143553"/>
        <dbReference type="ChEBI" id="CHEBI:145694"/>
    </reaction>
</comment>
<dbReference type="OrthoDB" id="9810648at2"/>
<evidence type="ECO:0000256" key="10">
    <source>
        <dbReference type="ARBA" id="ARBA00035861"/>
    </source>
</evidence>
<dbReference type="GO" id="GO:0009228">
    <property type="term" value="P:thiamine biosynthetic process"/>
    <property type="evidence" value="ECO:0007669"/>
    <property type="project" value="UniProtKB-KW"/>
</dbReference>